<reference evidence="2" key="1">
    <citation type="submission" date="2021-02" db="EMBL/GenBank/DDBJ databases">
        <authorList>
            <person name="Palmer J.M."/>
        </authorList>
    </citation>
    <scope>NUCLEOTIDE SEQUENCE</scope>
    <source>
        <strain evidence="2">SCRP23</strain>
    </source>
</reference>
<evidence type="ECO:0000313" key="3">
    <source>
        <dbReference type="Proteomes" id="UP000693981"/>
    </source>
</evidence>
<dbReference type="AlphaFoldDB" id="A0A8T1W5H1"/>
<proteinExistence type="predicted"/>
<evidence type="ECO:0000313" key="2">
    <source>
        <dbReference type="EMBL" id="KAG7388635.1"/>
    </source>
</evidence>
<dbReference type="PANTHER" id="PTHR22538:SF1">
    <property type="entry name" value="VWFD DOMAIN-CONTAINING PROTEIN"/>
    <property type="match status" value="1"/>
</dbReference>
<feature type="signal peptide" evidence="1">
    <location>
        <begin position="1"/>
        <end position="21"/>
    </location>
</feature>
<protein>
    <submittedName>
        <fullName evidence="2">Uncharacterized protein</fullName>
    </submittedName>
</protein>
<evidence type="ECO:0000256" key="1">
    <source>
        <dbReference type="SAM" id="SignalP"/>
    </source>
</evidence>
<accession>A0A8T1W5H1</accession>
<keyword evidence="1" id="KW-0732">Signal</keyword>
<dbReference type="OrthoDB" id="128554at2759"/>
<comment type="caution">
    <text evidence="2">The sequence shown here is derived from an EMBL/GenBank/DDBJ whole genome shotgun (WGS) entry which is preliminary data.</text>
</comment>
<dbReference type="EMBL" id="JAGDFL010000435">
    <property type="protein sequence ID" value="KAG7388635.1"/>
    <property type="molecule type" value="Genomic_DNA"/>
</dbReference>
<dbReference type="Proteomes" id="UP000693981">
    <property type="component" value="Unassembled WGS sequence"/>
</dbReference>
<dbReference type="PANTHER" id="PTHR22538">
    <property type="entry name" value="CILIA- AND FLAGELLA-ASSOCIATED PROTEIN 74"/>
    <property type="match status" value="1"/>
</dbReference>
<keyword evidence="3" id="KW-1185">Reference proteome</keyword>
<organism evidence="2 3">
    <name type="scientific">Phytophthora boehmeriae</name>
    <dbReference type="NCBI Taxonomy" id="109152"/>
    <lineage>
        <taxon>Eukaryota</taxon>
        <taxon>Sar</taxon>
        <taxon>Stramenopiles</taxon>
        <taxon>Oomycota</taxon>
        <taxon>Peronosporomycetes</taxon>
        <taxon>Peronosporales</taxon>
        <taxon>Peronosporaceae</taxon>
        <taxon>Phytophthora</taxon>
    </lineage>
</organism>
<name>A0A8T1W5H1_9STRA</name>
<gene>
    <name evidence="2" type="ORF">PHYBOEH_007777</name>
</gene>
<feature type="chain" id="PRO_5035893660" evidence="1">
    <location>
        <begin position="22"/>
        <end position="262"/>
    </location>
</feature>
<sequence length="262" mass="27098">MLPSIRLLILTIATIAAVADAALENSPSNLPSPSTQPQGPQGSLADAPSLRLRVILKRKTMKVHGQYLFDVFARPVISADGASARYDGFATFINGDTQFTYMLVDGAAYMVETSGNGTTEATTQTTRCVPTDVQFESIVSALNNATIIPSASVSDETLKCADGSMLKTSVGGQDFVICASGASGFIASSSDMAVAVEYLDAPIKSISPPVKMEGSVACDGVGAYTSVTPTGLALLAGTGIPSANSRNLQKTMHQATNESTCS</sequence>